<dbReference type="GO" id="GO:0046872">
    <property type="term" value="F:metal ion binding"/>
    <property type="evidence" value="ECO:0007669"/>
    <property type="project" value="UniProtKB-KW"/>
</dbReference>
<evidence type="ECO:0000256" key="3">
    <source>
        <dbReference type="ARBA" id="ARBA00023004"/>
    </source>
</evidence>
<dbReference type="InterPro" id="IPR030999">
    <property type="entry name" value="Thiosulf_SoxX"/>
</dbReference>
<keyword evidence="7" id="KW-1185">Reference proteome</keyword>
<dbReference type="SUPFAM" id="SSF46626">
    <property type="entry name" value="Cytochrome c"/>
    <property type="match status" value="1"/>
</dbReference>
<dbReference type="AlphaFoldDB" id="A0A399F0B0"/>
<keyword evidence="2 4" id="KW-0479">Metal-binding</keyword>
<dbReference type="Gene3D" id="1.10.760.10">
    <property type="entry name" value="Cytochrome c-like domain"/>
    <property type="match status" value="1"/>
</dbReference>
<evidence type="ECO:0000256" key="2">
    <source>
        <dbReference type="ARBA" id="ARBA00022723"/>
    </source>
</evidence>
<sequence>MRRIHLLATLALLLGVAGGQPGRTGLSEDLAKLVRGSGSSYGEAILKQTPDQALCTAHKNRLPADVVGQFIQEQRSAIKYPKDGRLMGDWKQGEAVFNTLARGNCFSCHFGSPLNVSGNVGPSLEKYGQRGTSEAVQRYTYEVIYNPWAYFPCTVMYRFGHNGLLTPEEVAHVVAYLLDPASDFNTKPALRR</sequence>
<evidence type="ECO:0000259" key="5">
    <source>
        <dbReference type="PROSITE" id="PS51007"/>
    </source>
</evidence>
<dbReference type="RefSeq" id="WP_119275673.1">
    <property type="nucleotide sequence ID" value="NZ_QWLA01000003.1"/>
</dbReference>
<dbReference type="Pfam" id="PF13442">
    <property type="entry name" value="Cytochrome_CBB3"/>
    <property type="match status" value="1"/>
</dbReference>
<dbReference type="InterPro" id="IPR036909">
    <property type="entry name" value="Cyt_c-like_dom_sf"/>
</dbReference>
<evidence type="ECO:0000256" key="4">
    <source>
        <dbReference type="PROSITE-ProRule" id="PRU00433"/>
    </source>
</evidence>
<dbReference type="PROSITE" id="PS51007">
    <property type="entry name" value="CYTC"/>
    <property type="match status" value="1"/>
</dbReference>
<organism evidence="6 7">
    <name type="scientific">Calidithermus roseus</name>
    <dbReference type="NCBI Taxonomy" id="1644118"/>
    <lineage>
        <taxon>Bacteria</taxon>
        <taxon>Thermotogati</taxon>
        <taxon>Deinococcota</taxon>
        <taxon>Deinococci</taxon>
        <taxon>Thermales</taxon>
        <taxon>Thermaceae</taxon>
        <taxon>Calidithermus</taxon>
    </lineage>
</organism>
<reference evidence="6 7" key="1">
    <citation type="submission" date="2018-08" db="EMBL/GenBank/DDBJ databases">
        <title>Meiothermus roseus NBRC 110900 genome sequencing project.</title>
        <authorList>
            <person name="Da Costa M.S."/>
            <person name="Albuquerque L."/>
            <person name="Raposo P."/>
            <person name="Froufe H.J.C."/>
            <person name="Barroso C.S."/>
            <person name="Egas C."/>
        </authorList>
    </citation>
    <scope>NUCLEOTIDE SEQUENCE [LARGE SCALE GENOMIC DNA]</scope>
    <source>
        <strain evidence="6 7">NBRC 110900</strain>
    </source>
</reference>
<dbReference type="NCBIfam" id="TIGR04485">
    <property type="entry name" value="thiosulf_SoxX"/>
    <property type="match status" value="1"/>
</dbReference>
<dbReference type="GO" id="GO:0020037">
    <property type="term" value="F:heme binding"/>
    <property type="evidence" value="ECO:0007669"/>
    <property type="project" value="InterPro"/>
</dbReference>
<accession>A0A399F0B0</accession>
<protein>
    <submittedName>
        <fullName evidence="6">Sulfur oxidation c-type cytochrome SoxX</fullName>
    </submittedName>
</protein>
<dbReference type="GO" id="GO:0009055">
    <property type="term" value="F:electron transfer activity"/>
    <property type="evidence" value="ECO:0007669"/>
    <property type="project" value="InterPro"/>
</dbReference>
<dbReference type="Proteomes" id="UP000265341">
    <property type="component" value="Unassembled WGS sequence"/>
</dbReference>
<dbReference type="OrthoDB" id="9808312at2"/>
<name>A0A399F0B0_9DEIN</name>
<evidence type="ECO:0000256" key="1">
    <source>
        <dbReference type="ARBA" id="ARBA00022617"/>
    </source>
</evidence>
<dbReference type="EMBL" id="QWLA01000003">
    <property type="protein sequence ID" value="RIH89410.1"/>
    <property type="molecule type" value="Genomic_DNA"/>
</dbReference>
<proteinExistence type="predicted"/>
<keyword evidence="1 4" id="KW-0349">Heme</keyword>
<keyword evidence="3 4" id="KW-0408">Iron</keyword>
<evidence type="ECO:0000313" key="7">
    <source>
        <dbReference type="Proteomes" id="UP000265341"/>
    </source>
</evidence>
<comment type="caution">
    <text evidence="6">The sequence shown here is derived from an EMBL/GenBank/DDBJ whole genome shotgun (WGS) entry which is preliminary data.</text>
</comment>
<feature type="domain" description="Cytochrome c" evidence="5">
    <location>
        <begin position="88"/>
        <end position="181"/>
    </location>
</feature>
<gene>
    <name evidence="6" type="ORF">Mrose_00310</name>
</gene>
<evidence type="ECO:0000313" key="6">
    <source>
        <dbReference type="EMBL" id="RIH89410.1"/>
    </source>
</evidence>
<dbReference type="InterPro" id="IPR009056">
    <property type="entry name" value="Cyt_c-like_dom"/>
</dbReference>